<feature type="region of interest" description="Disordered" evidence="1">
    <location>
        <begin position="1"/>
        <end position="95"/>
    </location>
</feature>
<sequence>MSNSDDSTVTYTEPLPAAISPTVDSPGYIPESKPDVDPEEDLEEDDEDLKEDPTDYPTDRDDDDEDEEEKESSRDEADDEEEEHPAPTDSTKVARLLTIPTPSSPLSPWSSPLPQILSPLPRILSLPLPISSPPLPASLTYPLGYRAAMIRLRANVPSTSHLLPSSTPPSGTPPLLHIPLPTSSPPLILPSTSHRADVLEVTLPPWKRLCITLGLRFEVGESSSAPTARPTGGGSATDETELGQRMIDFVTTIKQDTDEIYGRLDDAQVDRVLMSGQLNMLRRDRRTHACTARMMESEARLSREAWVQSMDASDTACAEVMPLRITVLAHQSDIAGLWRQQGPARGPAHPKAPEEAGSSS</sequence>
<reference evidence="2" key="1">
    <citation type="journal article" date="2019" name="Sci. Rep.">
        <title>Draft genome of Tanacetum cinerariifolium, the natural source of mosquito coil.</title>
        <authorList>
            <person name="Yamashiro T."/>
            <person name="Shiraishi A."/>
            <person name="Satake H."/>
            <person name="Nakayama K."/>
        </authorList>
    </citation>
    <scope>NUCLEOTIDE SEQUENCE</scope>
</reference>
<evidence type="ECO:0008006" key="3">
    <source>
        <dbReference type="Google" id="ProtNLM"/>
    </source>
</evidence>
<gene>
    <name evidence="2" type="ORF">Tci_055809</name>
</gene>
<accession>A0A6L2NC88</accession>
<evidence type="ECO:0000313" key="2">
    <source>
        <dbReference type="EMBL" id="GEU83831.1"/>
    </source>
</evidence>
<feature type="region of interest" description="Disordered" evidence="1">
    <location>
        <begin position="221"/>
        <end position="240"/>
    </location>
</feature>
<comment type="caution">
    <text evidence="2">The sequence shown here is derived from an EMBL/GenBank/DDBJ whole genome shotgun (WGS) entry which is preliminary data.</text>
</comment>
<dbReference type="EMBL" id="BKCJ010008760">
    <property type="protein sequence ID" value="GEU83831.1"/>
    <property type="molecule type" value="Genomic_DNA"/>
</dbReference>
<feature type="compositionally biased region" description="Polar residues" evidence="1">
    <location>
        <begin position="1"/>
        <end position="11"/>
    </location>
</feature>
<protein>
    <recommendedName>
        <fullName evidence="3">Reverse transcriptase domain-containing protein</fullName>
    </recommendedName>
</protein>
<evidence type="ECO:0000256" key="1">
    <source>
        <dbReference type="SAM" id="MobiDB-lite"/>
    </source>
</evidence>
<organism evidence="2">
    <name type="scientific">Tanacetum cinerariifolium</name>
    <name type="common">Dalmatian daisy</name>
    <name type="synonym">Chrysanthemum cinerariifolium</name>
    <dbReference type="NCBI Taxonomy" id="118510"/>
    <lineage>
        <taxon>Eukaryota</taxon>
        <taxon>Viridiplantae</taxon>
        <taxon>Streptophyta</taxon>
        <taxon>Embryophyta</taxon>
        <taxon>Tracheophyta</taxon>
        <taxon>Spermatophyta</taxon>
        <taxon>Magnoliopsida</taxon>
        <taxon>eudicotyledons</taxon>
        <taxon>Gunneridae</taxon>
        <taxon>Pentapetalae</taxon>
        <taxon>asterids</taxon>
        <taxon>campanulids</taxon>
        <taxon>Asterales</taxon>
        <taxon>Asteraceae</taxon>
        <taxon>Asteroideae</taxon>
        <taxon>Anthemideae</taxon>
        <taxon>Anthemidinae</taxon>
        <taxon>Tanacetum</taxon>
    </lineage>
</organism>
<feature type="compositionally biased region" description="Acidic residues" evidence="1">
    <location>
        <begin position="60"/>
        <end position="83"/>
    </location>
</feature>
<feature type="region of interest" description="Disordered" evidence="1">
    <location>
        <begin position="339"/>
        <end position="360"/>
    </location>
</feature>
<feature type="compositionally biased region" description="Acidic residues" evidence="1">
    <location>
        <begin position="37"/>
        <end position="50"/>
    </location>
</feature>
<dbReference type="AlphaFoldDB" id="A0A6L2NC88"/>
<name>A0A6L2NC88_TANCI</name>
<proteinExistence type="predicted"/>